<dbReference type="InterPro" id="IPR003593">
    <property type="entry name" value="AAA+_ATPase"/>
</dbReference>
<evidence type="ECO:0000313" key="5">
    <source>
        <dbReference type="EMBL" id="MFD1246432.1"/>
    </source>
</evidence>
<dbReference type="Proteomes" id="UP001597229">
    <property type="component" value="Unassembled WGS sequence"/>
</dbReference>
<evidence type="ECO:0000256" key="2">
    <source>
        <dbReference type="ARBA" id="ARBA00022741"/>
    </source>
</evidence>
<keyword evidence="1" id="KW-0813">Transport</keyword>
<dbReference type="GO" id="GO:0005524">
    <property type="term" value="F:ATP binding"/>
    <property type="evidence" value="ECO:0007669"/>
    <property type="project" value="UniProtKB-KW"/>
</dbReference>
<reference evidence="6" key="1">
    <citation type="journal article" date="2019" name="Int. J. Syst. Evol. Microbiol.">
        <title>The Global Catalogue of Microorganisms (GCM) 10K type strain sequencing project: providing services to taxonomists for standard genome sequencing and annotation.</title>
        <authorList>
            <consortium name="The Broad Institute Genomics Platform"/>
            <consortium name="The Broad Institute Genome Sequencing Center for Infectious Disease"/>
            <person name="Wu L."/>
            <person name="Ma J."/>
        </authorList>
    </citation>
    <scope>NUCLEOTIDE SEQUENCE [LARGE SCALE GENOMIC DNA]</scope>
    <source>
        <strain evidence="6">CCUG 52478</strain>
    </source>
</reference>
<dbReference type="Gene3D" id="3.40.50.300">
    <property type="entry name" value="P-loop containing nucleotide triphosphate hydrolases"/>
    <property type="match status" value="1"/>
</dbReference>
<dbReference type="InterPro" id="IPR027417">
    <property type="entry name" value="P-loop_NTPase"/>
</dbReference>
<accession>A0ABW3VU62</accession>
<dbReference type="PANTHER" id="PTHR42939">
    <property type="entry name" value="ABC TRANSPORTER ATP-BINDING PROTEIN ALBC-RELATED"/>
    <property type="match status" value="1"/>
</dbReference>
<organism evidence="5 6">
    <name type="scientific">Nocardioides ginsengisoli</name>
    <dbReference type="NCBI Taxonomy" id="363868"/>
    <lineage>
        <taxon>Bacteria</taxon>
        <taxon>Bacillati</taxon>
        <taxon>Actinomycetota</taxon>
        <taxon>Actinomycetes</taxon>
        <taxon>Propionibacteriales</taxon>
        <taxon>Nocardioidaceae</taxon>
        <taxon>Nocardioides</taxon>
    </lineage>
</organism>
<dbReference type="InterPro" id="IPR017871">
    <property type="entry name" value="ABC_transporter-like_CS"/>
</dbReference>
<dbReference type="RefSeq" id="WP_367922139.1">
    <property type="nucleotide sequence ID" value="NZ_BAABAC010000052.1"/>
</dbReference>
<dbReference type="PANTHER" id="PTHR42939:SF1">
    <property type="entry name" value="ABC TRANSPORTER ATP-BINDING PROTEIN ALBC-RELATED"/>
    <property type="match status" value="1"/>
</dbReference>
<gene>
    <name evidence="5" type="ORF">ACFQ3F_01400</name>
</gene>
<name>A0ABW3VU62_9ACTN</name>
<feature type="domain" description="ABC transporter" evidence="4">
    <location>
        <begin position="5"/>
        <end position="234"/>
    </location>
</feature>
<comment type="caution">
    <text evidence="5">The sequence shown here is derived from an EMBL/GenBank/DDBJ whole genome shotgun (WGS) entry which is preliminary data.</text>
</comment>
<evidence type="ECO:0000313" key="6">
    <source>
        <dbReference type="Proteomes" id="UP001597229"/>
    </source>
</evidence>
<dbReference type="InterPro" id="IPR003439">
    <property type="entry name" value="ABC_transporter-like_ATP-bd"/>
</dbReference>
<evidence type="ECO:0000259" key="4">
    <source>
        <dbReference type="PROSITE" id="PS50893"/>
    </source>
</evidence>
<dbReference type="PROSITE" id="PS00211">
    <property type="entry name" value="ABC_TRANSPORTER_1"/>
    <property type="match status" value="1"/>
</dbReference>
<dbReference type="InterPro" id="IPR051782">
    <property type="entry name" value="ABC_Transporter_VariousFunc"/>
</dbReference>
<dbReference type="SUPFAM" id="SSF52540">
    <property type="entry name" value="P-loop containing nucleoside triphosphate hydrolases"/>
    <property type="match status" value="1"/>
</dbReference>
<protein>
    <submittedName>
        <fullName evidence="5">ABC transporter ATP-binding protein</fullName>
    </submittedName>
</protein>
<proteinExistence type="predicted"/>
<keyword evidence="6" id="KW-1185">Reference proteome</keyword>
<evidence type="ECO:0000256" key="1">
    <source>
        <dbReference type="ARBA" id="ARBA00022448"/>
    </source>
</evidence>
<keyword evidence="2" id="KW-0547">Nucleotide-binding</keyword>
<evidence type="ECO:0000256" key="3">
    <source>
        <dbReference type="ARBA" id="ARBA00022840"/>
    </source>
</evidence>
<sequence length="245" mass="25853">MAESLVAAGLSFGYGRLRPHQVFDGLDWAVRPGAVTLLLGPNGAGKSTLLKLLCGYLRPQAGTVALGGRSRRRDLVRSVAWMPQEVQACWGLTTLEQLEYAGWLAGLSRADARVRAADLIDRVDLGDKRGVRSARLSGGQLRRLGLAQALVRVASVLLLDEPTAGLDPAQTENVRSILAGLELDGGIVVSTHQVADLDGQVDRVAVLAEGRLRFDGTPAELGATAGDRQATMAQAFAAMIGGGRH</sequence>
<dbReference type="SMART" id="SM00382">
    <property type="entry name" value="AAA"/>
    <property type="match status" value="1"/>
</dbReference>
<keyword evidence="3 5" id="KW-0067">ATP-binding</keyword>
<dbReference type="PROSITE" id="PS50893">
    <property type="entry name" value="ABC_TRANSPORTER_2"/>
    <property type="match status" value="1"/>
</dbReference>
<dbReference type="EMBL" id="JBHTLX010000004">
    <property type="protein sequence ID" value="MFD1246432.1"/>
    <property type="molecule type" value="Genomic_DNA"/>
</dbReference>
<dbReference type="Pfam" id="PF00005">
    <property type="entry name" value="ABC_tran"/>
    <property type="match status" value="1"/>
</dbReference>